<evidence type="ECO:0000313" key="2">
    <source>
        <dbReference type="Proteomes" id="UP000464577"/>
    </source>
</evidence>
<dbReference type="RefSeq" id="WP_162385346.1">
    <property type="nucleotide sequence ID" value="NZ_CP045997.1"/>
</dbReference>
<dbReference type="Gene3D" id="3.40.50.1820">
    <property type="entry name" value="alpha/beta hydrolase"/>
    <property type="match status" value="1"/>
</dbReference>
<protein>
    <recommendedName>
        <fullName evidence="3">Serine hydrolase family protein</fullName>
    </recommendedName>
</protein>
<proteinExistence type="predicted"/>
<dbReference type="Pfam" id="PF06821">
    <property type="entry name" value="Ser_hydrolase"/>
    <property type="match status" value="1"/>
</dbReference>
<gene>
    <name evidence="1" type="ORF">GJR95_07810</name>
</gene>
<keyword evidence="2" id="KW-1185">Reference proteome</keyword>
<dbReference type="PANTHER" id="PTHR15394:SF3">
    <property type="entry name" value="SERINE HYDROLASE RBBP9"/>
    <property type="match status" value="1"/>
</dbReference>
<sequence length="195" mass="22566">MQPTIYLIPRWGGKIHSDWYDWFGAEIMERYGLSVIVLDMPNWNQPDVEESVNFLLSQISHVDKLTYFIGHSVGCQVVIRYLIARLGQDKTLEIGGILLIAAWFMVDRPWDTINPWIANKGLDYRSLSERVRFRKVVLSDNDPFTPNYAENKKLWVDRINASVTVYPQRSHFNSKAEPGVIEGFAEMIDQTIKTT</sequence>
<evidence type="ECO:0000313" key="1">
    <source>
        <dbReference type="EMBL" id="QHV94930.1"/>
    </source>
</evidence>
<dbReference type="InterPro" id="IPR010662">
    <property type="entry name" value="RBBP9/YdeN"/>
</dbReference>
<dbReference type="EMBL" id="CP045997">
    <property type="protein sequence ID" value="QHV94930.1"/>
    <property type="molecule type" value="Genomic_DNA"/>
</dbReference>
<dbReference type="GO" id="GO:0016787">
    <property type="term" value="F:hydrolase activity"/>
    <property type="evidence" value="ECO:0007669"/>
    <property type="project" value="InterPro"/>
</dbReference>
<accession>A0A6P1VSI0</accession>
<name>A0A6P1VSI0_9BACT</name>
<dbReference type="PANTHER" id="PTHR15394">
    <property type="entry name" value="SERINE HYDROLASE RBBP9"/>
    <property type="match status" value="1"/>
</dbReference>
<reference evidence="1 2" key="1">
    <citation type="submission" date="2019-11" db="EMBL/GenBank/DDBJ databases">
        <title>Spirosoma endbachense sp. nov., isolated from a natural salt meadow.</title>
        <authorList>
            <person name="Rojas J."/>
            <person name="Ambika Manirajan B."/>
            <person name="Ratering S."/>
            <person name="Suarez C."/>
            <person name="Geissler-Plaum R."/>
            <person name="Schnell S."/>
        </authorList>
    </citation>
    <scope>NUCLEOTIDE SEQUENCE [LARGE SCALE GENOMIC DNA]</scope>
    <source>
        <strain evidence="1 2">I-24</strain>
    </source>
</reference>
<organism evidence="1 2">
    <name type="scientific">Spirosoma endbachense</name>
    <dbReference type="NCBI Taxonomy" id="2666025"/>
    <lineage>
        <taxon>Bacteria</taxon>
        <taxon>Pseudomonadati</taxon>
        <taxon>Bacteroidota</taxon>
        <taxon>Cytophagia</taxon>
        <taxon>Cytophagales</taxon>
        <taxon>Cytophagaceae</taxon>
        <taxon>Spirosoma</taxon>
    </lineage>
</organism>
<dbReference type="AlphaFoldDB" id="A0A6P1VSI0"/>
<dbReference type="InterPro" id="IPR029058">
    <property type="entry name" value="AB_hydrolase_fold"/>
</dbReference>
<evidence type="ECO:0008006" key="3">
    <source>
        <dbReference type="Google" id="ProtNLM"/>
    </source>
</evidence>
<dbReference type="SUPFAM" id="SSF53474">
    <property type="entry name" value="alpha/beta-Hydrolases"/>
    <property type="match status" value="1"/>
</dbReference>
<dbReference type="KEGG" id="senf:GJR95_07810"/>
<dbReference type="Proteomes" id="UP000464577">
    <property type="component" value="Chromosome"/>
</dbReference>